<reference evidence="1" key="1">
    <citation type="submission" date="2021-10" db="EMBL/GenBank/DDBJ databases">
        <title>Streptomonospora sp. nov., isolated from mangrove soil.</title>
        <authorList>
            <person name="Chen X."/>
            <person name="Ge X."/>
            <person name="Liu W."/>
        </authorList>
    </citation>
    <scope>NUCLEOTIDE SEQUENCE</scope>
    <source>
        <strain evidence="1">S1-112</strain>
    </source>
</reference>
<dbReference type="Proteomes" id="UP001140076">
    <property type="component" value="Unassembled WGS sequence"/>
</dbReference>
<gene>
    <name evidence="1" type="ORF">LG943_11125</name>
</gene>
<dbReference type="RefSeq" id="WP_270072142.1">
    <property type="nucleotide sequence ID" value="NZ_JAJAQC010000015.1"/>
</dbReference>
<sequence length="74" mass="8586">MAWSAQEDGRQYEDAYRLQEIVGRRWLVMWGPASRRFWGFHRGPVLMAPLAAPTAPQLRDAITEAERWLPPSPH</sequence>
<dbReference type="EMBL" id="JAJAQC010000015">
    <property type="protein sequence ID" value="MDA0564870.1"/>
    <property type="molecule type" value="Genomic_DNA"/>
</dbReference>
<evidence type="ECO:0000313" key="1">
    <source>
        <dbReference type="EMBL" id="MDA0564870.1"/>
    </source>
</evidence>
<comment type="caution">
    <text evidence="1">The sequence shown here is derived from an EMBL/GenBank/DDBJ whole genome shotgun (WGS) entry which is preliminary data.</text>
</comment>
<accession>A0A9X3SFK2</accession>
<organism evidence="1 2">
    <name type="scientific">Streptomonospora mangrovi</name>
    <dbReference type="NCBI Taxonomy" id="2883123"/>
    <lineage>
        <taxon>Bacteria</taxon>
        <taxon>Bacillati</taxon>
        <taxon>Actinomycetota</taxon>
        <taxon>Actinomycetes</taxon>
        <taxon>Streptosporangiales</taxon>
        <taxon>Nocardiopsidaceae</taxon>
        <taxon>Streptomonospora</taxon>
    </lineage>
</organism>
<dbReference type="AlphaFoldDB" id="A0A9X3SFK2"/>
<evidence type="ECO:0000313" key="2">
    <source>
        <dbReference type="Proteomes" id="UP001140076"/>
    </source>
</evidence>
<protein>
    <submittedName>
        <fullName evidence="1">Uncharacterized protein</fullName>
    </submittedName>
</protein>
<proteinExistence type="predicted"/>
<name>A0A9X3SFK2_9ACTN</name>
<keyword evidence="2" id="KW-1185">Reference proteome</keyword>